<feature type="region of interest" description="Disordered" evidence="1">
    <location>
        <begin position="123"/>
        <end position="157"/>
    </location>
</feature>
<dbReference type="EMBL" id="CP071504">
    <property type="protein sequence ID" value="QSX30790.1"/>
    <property type="molecule type" value="Genomic_DNA"/>
</dbReference>
<protein>
    <submittedName>
        <fullName evidence="3">General secretion pathway protein GspB</fullName>
    </submittedName>
</protein>
<keyword evidence="4" id="KW-1185">Reference proteome</keyword>
<organism evidence="3 4">
    <name type="scientific">Shewanella cyperi</name>
    <dbReference type="NCBI Taxonomy" id="2814292"/>
    <lineage>
        <taxon>Bacteria</taxon>
        <taxon>Pseudomonadati</taxon>
        <taxon>Pseudomonadota</taxon>
        <taxon>Gammaproteobacteria</taxon>
        <taxon>Alteromonadales</taxon>
        <taxon>Shewanellaceae</taxon>
        <taxon>Shewanella</taxon>
    </lineage>
</organism>
<dbReference type="Proteomes" id="UP000663281">
    <property type="component" value="Chromosome"/>
</dbReference>
<dbReference type="AlphaFoldDB" id="A0A974XLV3"/>
<dbReference type="RefSeq" id="WP_207325553.1">
    <property type="nucleotide sequence ID" value="NZ_CP071504.1"/>
</dbReference>
<dbReference type="Pfam" id="PF16537">
    <property type="entry name" value="T2SSB"/>
    <property type="match status" value="1"/>
</dbReference>
<dbReference type="KEGG" id="scyp:JYB88_03785"/>
<evidence type="ECO:0000313" key="4">
    <source>
        <dbReference type="Proteomes" id="UP000663281"/>
    </source>
</evidence>
<proteinExistence type="predicted"/>
<evidence type="ECO:0000256" key="1">
    <source>
        <dbReference type="SAM" id="MobiDB-lite"/>
    </source>
</evidence>
<feature type="compositionally biased region" description="Polar residues" evidence="1">
    <location>
        <begin position="123"/>
        <end position="147"/>
    </location>
</feature>
<name>A0A974XLV3_9GAMM</name>
<reference evidence="3 4" key="1">
    <citation type="submission" date="2021-03" db="EMBL/GenBank/DDBJ databases">
        <title>Novel species identification of genus Shewanella.</title>
        <authorList>
            <person name="Liu G."/>
            <person name="Zhang Q."/>
        </authorList>
    </citation>
    <scope>NUCLEOTIDE SEQUENCE [LARGE SCALE GENOMIC DNA]</scope>
    <source>
        <strain evidence="3 4">FJAT-53726</strain>
    </source>
</reference>
<feature type="domain" description="Type II secretion system protein GspB C-terminal" evidence="2">
    <location>
        <begin position="277"/>
        <end position="336"/>
    </location>
</feature>
<dbReference type="GO" id="GO:0015627">
    <property type="term" value="C:type II protein secretion system complex"/>
    <property type="evidence" value="ECO:0007669"/>
    <property type="project" value="InterPro"/>
</dbReference>
<evidence type="ECO:0000259" key="2">
    <source>
        <dbReference type="Pfam" id="PF16537"/>
    </source>
</evidence>
<gene>
    <name evidence="3" type="ORF">JYB88_03785</name>
</gene>
<accession>A0A974XLV3</accession>
<sequence>MSILLDAVSRSQQQQGDLLSSPRPLYEEPKNGLPLANLWLPAALTLAIASAWGLNHFLHGTEGSAAVTQAATQASAIQTSENEVQTQVSAKQPVSQQAAADTEQGIQESGVRLAGKVALPLSRSWQSQTPENQTSGFVQQSLEQKSPAQEPEGQNVEDADLARQTKLESESFDTEPDSEPIILGAGANQRGLDTLAALKQEVASAAAEVGLSQVQEKARPQVADAELVSAFQAALKEVEFDKSANQPVTEPKLDPIPAPKKDYPKYGELPAALQLRVPEFNINAHVYATAPNNRWLNVDGAELQQGDKIKGLLTIVEIRPRDVVLSIEGTEFKVPAI</sequence>
<dbReference type="InterPro" id="IPR032389">
    <property type="entry name" value="GspB_C"/>
</dbReference>
<evidence type="ECO:0000313" key="3">
    <source>
        <dbReference type="EMBL" id="QSX30790.1"/>
    </source>
</evidence>